<dbReference type="InParanoid" id="A0A316V9T0"/>
<dbReference type="InterPro" id="IPR023302">
    <property type="entry name" value="Pept_S9A_N"/>
</dbReference>
<evidence type="ECO:0000256" key="6">
    <source>
        <dbReference type="ARBA" id="ARBA00022825"/>
    </source>
</evidence>
<dbReference type="RefSeq" id="XP_025353513.1">
    <property type="nucleotide sequence ID" value="XM_025497792.1"/>
</dbReference>
<dbReference type="InterPro" id="IPR029058">
    <property type="entry name" value="AB_hydrolase_fold"/>
</dbReference>
<accession>A0A316V9T0</accession>
<evidence type="ECO:0000259" key="9">
    <source>
        <dbReference type="Pfam" id="PF02897"/>
    </source>
</evidence>
<proteinExistence type="inferred from homology"/>
<dbReference type="InterPro" id="IPR001375">
    <property type="entry name" value="Peptidase_S9_cat"/>
</dbReference>
<dbReference type="Pfam" id="PF02897">
    <property type="entry name" value="Peptidase_S9_N"/>
    <property type="match status" value="1"/>
</dbReference>
<dbReference type="EMBL" id="KZ819604">
    <property type="protein sequence ID" value="PWN33211.1"/>
    <property type="molecule type" value="Genomic_DNA"/>
</dbReference>
<protein>
    <recommendedName>
        <fullName evidence="7">Prolyl endopeptidase</fullName>
        <ecNumber evidence="7">3.4.21.-</ecNumber>
    </recommendedName>
</protein>
<dbReference type="GO" id="GO:0005829">
    <property type="term" value="C:cytosol"/>
    <property type="evidence" value="ECO:0007669"/>
    <property type="project" value="TreeGrafter"/>
</dbReference>
<keyword evidence="5 7" id="KW-0378">Hydrolase</keyword>
<evidence type="ECO:0000256" key="1">
    <source>
        <dbReference type="ARBA" id="ARBA00001070"/>
    </source>
</evidence>
<evidence type="ECO:0000256" key="4">
    <source>
        <dbReference type="ARBA" id="ARBA00022670"/>
    </source>
</evidence>
<dbReference type="Proteomes" id="UP000245771">
    <property type="component" value="Unassembled WGS sequence"/>
</dbReference>
<dbReference type="GeneID" id="37019573"/>
<evidence type="ECO:0000256" key="5">
    <source>
        <dbReference type="ARBA" id="ARBA00022801"/>
    </source>
</evidence>
<dbReference type="EC" id="3.4.21.-" evidence="7"/>
<dbReference type="SUPFAM" id="SSF50993">
    <property type="entry name" value="Peptidase/esterase 'gauge' domain"/>
    <property type="match status" value="1"/>
</dbReference>
<dbReference type="OrthoDB" id="248387at2759"/>
<sequence>MKGCKNKDTIVESLLEASNYDNYRYVKLISLNIGASVTEFQAAKKTNFATLPGRLFLNESLLSSDGSASIGLVTVSPNGEIFSYQVLEGGVNSIWHPTIRHHVWGTDNAQDVTLFDSKNAGEYGEDCYFYMELSSDRVALTTDFILFRDGRWLMIAGYNDVSTLNTVAYATRLAGQQISNNMKWISLAPGFDFTGFSGGVVNDTYYFWTNKDAKNGKVAKINLDWSKARQVKNFTELQDRPPVIDVVPERKDALINAGDVKMTAKDKLLVNYIEQGEIAIYLYNTKDGKLIKRLLPNETMYVNGFRGDPDSNTMIILAQSWNTPSKVFEFDWTGSDMETSTITVRHIQHSNPDDFAIEKHHAASKDGTQVPYFVTYRKGIQKPAPVFLHAYGAYGDIENLFYQPNYFDFLRNYDGFFVWGGPRGGGDKGGFWHDAGSGLNKEHTFKDIITIIKDLIALKYGIPGKFIIEGGSAGGIAMAAVANQAPASMVGLALPVRATCDVFELELRTTVGDANKPEFGDVTTPEGFDAVRAWSPLQNVVPNKPYPAIFLTPGSYDETVVPSSSYKFVAELQHTNPNNALPFLMYVVQDKGHVPSTIIESSYQFYIMEEALHITRRKS</sequence>
<gene>
    <name evidence="10" type="ORF">FA14DRAFT_155909</name>
</gene>
<organism evidence="10 11">
    <name type="scientific">Meira miltonrushii</name>
    <dbReference type="NCBI Taxonomy" id="1280837"/>
    <lineage>
        <taxon>Eukaryota</taxon>
        <taxon>Fungi</taxon>
        <taxon>Dikarya</taxon>
        <taxon>Basidiomycota</taxon>
        <taxon>Ustilaginomycotina</taxon>
        <taxon>Exobasidiomycetes</taxon>
        <taxon>Exobasidiales</taxon>
        <taxon>Brachybasidiaceae</taxon>
        <taxon>Meira</taxon>
    </lineage>
</organism>
<dbReference type="AlphaFoldDB" id="A0A316V9T0"/>
<feature type="domain" description="Peptidase S9 prolyl oligopeptidase catalytic" evidence="8">
    <location>
        <begin position="408"/>
        <end position="597"/>
    </location>
</feature>
<comment type="subunit">
    <text evidence="3">Monomer.</text>
</comment>
<comment type="catalytic activity">
    <reaction evidence="1">
        <text>Hydrolysis of Pro-|-Xaa &gt;&gt; Ala-|-Xaa in oligopeptides.</text>
        <dbReference type="EC" id="3.4.21.26"/>
    </reaction>
</comment>
<keyword evidence="6 7" id="KW-0720">Serine protease</keyword>
<feature type="domain" description="Peptidase S9A N-terminal" evidence="9">
    <location>
        <begin position="148"/>
        <end position="335"/>
    </location>
</feature>
<dbReference type="InterPro" id="IPR002470">
    <property type="entry name" value="Peptidase_S9A"/>
</dbReference>
<comment type="similarity">
    <text evidence="2 7">Belongs to the peptidase S9A family.</text>
</comment>
<evidence type="ECO:0000256" key="2">
    <source>
        <dbReference type="ARBA" id="ARBA00005228"/>
    </source>
</evidence>
<dbReference type="PRINTS" id="PR00862">
    <property type="entry name" value="PROLIGOPTASE"/>
</dbReference>
<evidence type="ECO:0000256" key="3">
    <source>
        <dbReference type="ARBA" id="ARBA00011245"/>
    </source>
</evidence>
<evidence type="ECO:0000259" key="8">
    <source>
        <dbReference type="Pfam" id="PF00326"/>
    </source>
</evidence>
<dbReference type="Gene3D" id="2.130.10.120">
    <property type="entry name" value="Prolyl oligopeptidase, N-terminal domain"/>
    <property type="match status" value="1"/>
</dbReference>
<keyword evidence="4 7" id="KW-0645">Protease</keyword>
<dbReference type="InterPro" id="IPR051167">
    <property type="entry name" value="Prolyl_oligopep/macrocyclase"/>
</dbReference>
<evidence type="ECO:0000313" key="10">
    <source>
        <dbReference type="EMBL" id="PWN33211.1"/>
    </source>
</evidence>
<dbReference type="Pfam" id="PF00326">
    <property type="entry name" value="Peptidase_S9"/>
    <property type="match status" value="1"/>
</dbReference>
<dbReference type="SUPFAM" id="SSF53474">
    <property type="entry name" value="alpha/beta-Hydrolases"/>
    <property type="match status" value="1"/>
</dbReference>
<reference evidence="10 11" key="1">
    <citation type="journal article" date="2018" name="Mol. Biol. Evol.">
        <title>Broad Genomic Sampling Reveals a Smut Pathogenic Ancestry of the Fungal Clade Ustilaginomycotina.</title>
        <authorList>
            <person name="Kijpornyongpan T."/>
            <person name="Mondo S.J."/>
            <person name="Barry K."/>
            <person name="Sandor L."/>
            <person name="Lee J."/>
            <person name="Lipzen A."/>
            <person name="Pangilinan J."/>
            <person name="LaButti K."/>
            <person name="Hainaut M."/>
            <person name="Henrissat B."/>
            <person name="Grigoriev I.V."/>
            <person name="Spatafora J.W."/>
            <person name="Aime M.C."/>
        </authorList>
    </citation>
    <scope>NUCLEOTIDE SEQUENCE [LARGE SCALE GENOMIC DNA]</scope>
    <source>
        <strain evidence="10 11">MCA 3882</strain>
    </source>
</reference>
<dbReference type="PANTHER" id="PTHR42881:SF2">
    <property type="entry name" value="PROLYL ENDOPEPTIDASE"/>
    <property type="match status" value="1"/>
</dbReference>
<dbReference type="Gene3D" id="3.40.50.1820">
    <property type="entry name" value="alpha/beta hydrolase"/>
    <property type="match status" value="1"/>
</dbReference>
<dbReference type="GO" id="GO:0070012">
    <property type="term" value="F:oligopeptidase activity"/>
    <property type="evidence" value="ECO:0007669"/>
    <property type="project" value="TreeGrafter"/>
</dbReference>
<keyword evidence="11" id="KW-1185">Reference proteome</keyword>
<dbReference type="PANTHER" id="PTHR42881">
    <property type="entry name" value="PROLYL ENDOPEPTIDASE"/>
    <property type="match status" value="1"/>
</dbReference>
<evidence type="ECO:0000256" key="7">
    <source>
        <dbReference type="RuleBase" id="RU368024"/>
    </source>
</evidence>
<evidence type="ECO:0000313" key="11">
    <source>
        <dbReference type="Proteomes" id="UP000245771"/>
    </source>
</evidence>
<dbReference type="GO" id="GO:0006508">
    <property type="term" value="P:proteolysis"/>
    <property type="evidence" value="ECO:0007669"/>
    <property type="project" value="UniProtKB-KW"/>
</dbReference>
<name>A0A316V9T0_9BASI</name>
<dbReference type="GO" id="GO:0004252">
    <property type="term" value="F:serine-type endopeptidase activity"/>
    <property type="evidence" value="ECO:0007669"/>
    <property type="project" value="UniProtKB-UniRule"/>
</dbReference>